<sequence>MKTDLRLQKDITDELKWELGVHAKNIGSEARNGTVTLAGQVATYSQKLRAEHAALRVSGVKSLAVHIDVKCISAIAASGQECPDAQSIPPWTTF</sequence>
<dbReference type="AlphaFoldDB" id="A0AAU7LZT2"/>
<dbReference type="InterPro" id="IPR007055">
    <property type="entry name" value="BON_dom"/>
</dbReference>
<dbReference type="Gene3D" id="3.30.1340.30">
    <property type="match status" value="1"/>
</dbReference>
<evidence type="ECO:0000259" key="1">
    <source>
        <dbReference type="PROSITE" id="PS50914"/>
    </source>
</evidence>
<name>A0AAU7LZT2_9BURK</name>
<dbReference type="EMBL" id="CP157679">
    <property type="protein sequence ID" value="XBP73142.1"/>
    <property type="molecule type" value="Genomic_DNA"/>
</dbReference>
<organism evidence="2">
    <name type="scientific">Polaromonas hydrogenivorans</name>
    <dbReference type="NCBI Taxonomy" id="335476"/>
    <lineage>
        <taxon>Bacteria</taxon>
        <taxon>Pseudomonadati</taxon>
        <taxon>Pseudomonadota</taxon>
        <taxon>Betaproteobacteria</taxon>
        <taxon>Burkholderiales</taxon>
        <taxon>Comamonadaceae</taxon>
        <taxon>Polaromonas</taxon>
    </lineage>
</organism>
<accession>A0AAU7LZT2</accession>
<dbReference type="Pfam" id="PF04972">
    <property type="entry name" value="BON"/>
    <property type="match status" value="1"/>
</dbReference>
<keyword evidence="2" id="KW-0614">Plasmid</keyword>
<dbReference type="RefSeq" id="WP_349283135.1">
    <property type="nucleotide sequence ID" value="NZ_CBCSCU010000015.1"/>
</dbReference>
<geneLocation type="plasmid" evidence="2">
    <name>p4</name>
</geneLocation>
<protein>
    <submittedName>
        <fullName evidence="2">BON domain-containing protein</fullName>
    </submittedName>
</protein>
<dbReference type="PROSITE" id="PS50914">
    <property type="entry name" value="BON"/>
    <property type="match status" value="1"/>
</dbReference>
<gene>
    <name evidence="2" type="ORF">ABLV49_25390</name>
</gene>
<evidence type="ECO:0000313" key="2">
    <source>
        <dbReference type="EMBL" id="XBP73142.1"/>
    </source>
</evidence>
<feature type="domain" description="BON" evidence="1">
    <location>
        <begin position="3"/>
        <end position="71"/>
    </location>
</feature>
<proteinExistence type="predicted"/>
<reference evidence="2" key="1">
    <citation type="submission" date="2024-05" db="EMBL/GenBank/DDBJ databases">
        <authorList>
            <person name="Bunk B."/>
            <person name="Swiderski J."/>
            <person name="Sproer C."/>
            <person name="Thiel V."/>
        </authorList>
    </citation>
    <scope>NUCLEOTIDE SEQUENCE</scope>
    <source>
        <strain evidence="2">DSM 17735</strain>
        <plasmid evidence="2">p4</plasmid>
    </source>
</reference>